<evidence type="ECO:0000313" key="3">
    <source>
        <dbReference type="EMBL" id="GJT17712.1"/>
    </source>
</evidence>
<dbReference type="InterPro" id="IPR003676">
    <property type="entry name" value="SAUR_fam"/>
</dbReference>
<dbReference type="PANTHER" id="PTHR33116:SF78">
    <property type="entry name" value="OS12G0587133 PROTEIN"/>
    <property type="match status" value="1"/>
</dbReference>
<dbReference type="CDD" id="cd01650">
    <property type="entry name" value="RT_nLTR_like"/>
    <property type="match status" value="1"/>
</dbReference>
<sequence length="590" mass="67509">MAVFRLQSLLSNAKQLIKLNGKQQRDVPKGYLAVYVGEVQGKRFVVPLSYLDQPLFQDLLRRSEEQFGQKLHFSSVEVESRITPVKSLADIEYGKVKDLKQKAKTRWALEGDENTKIKDAVWGYGSDEAPGPDGFTFKFIKKHWDLLENDIISYVKDFETSFYIPRGCNSSFITLVPKLEDPLFIGDYRPISLIGCQYKIIAKVLANRLSKVISSVVGEVQMDFIKGRQIIDGPLMVDEIISWAKKQKKKFVFLKVDFEKAFDSLSWSFLFSIMKQMGFSDKWRDPFSPFLFILEATTLNVAILEATHHNIFRGIKVGKDKLNISHLQFADDGLILGEWSLTNAKNLSRILTCFHLASGLKVNFSKSKLYGIGANMSRCVNWTPVINRFQKRLSNWKAKILSFGGRLTLVKYVVGSLGVYYFSNFKAPKKIIKKLESIRRKFFWGGNSDENKISWIAWDKIISPRHKGGLGIDDAAILAGRVLILPKLKKAFDVAVNTTLWHLWNFKNNAIFSPKCPRKELLLNDIKLSSFTWFLSRNRKVSINWMECVVKLPGWEIGFKEWDDLGALWSLGPSRNYSHVEPSRAVSLED</sequence>
<evidence type="ECO:0000259" key="2">
    <source>
        <dbReference type="PROSITE" id="PS50878"/>
    </source>
</evidence>
<organism evidence="3 4">
    <name type="scientific">Tanacetum coccineum</name>
    <dbReference type="NCBI Taxonomy" id="301880"/>
    <lineage>
        <taxon>Eukaryota</taxon>
        <taxon>Viridiplantae</taxon>
        <taxon>Streptophyta</taxon>
        <taxon>Embryophyta</taxon>
        <taxon>Tracheophyta</taxon>
        <taxon>Spermatophyta</taxon>
        <taxon>Magnoliopsida</taxon>
        <taxon>eudicotyledons</taxon>
        <taxon>Gunneridae</taxon>
        <taxon>Pentapetalae</taxon>
        <taxon>asterids</taxon>
        <taxon>campanulids</taxon>
        <taxon>Asterales</taxon>
        <taxon>Asteraceae</taxon>
        <taxon>Asteroideae</taxon>
        <taxon>Anthemideae</taxon>
        <taxon>Anthemidinae</taxon>
        <taxon>Tanacetum</taxon>
    </lineage>
</organism>
<protein>
    <submittedName>
        <fullName evidence="3">RNA-directed DNA polymerase</fullName>
    </submittedName>
</protein>
<reference evidence="3" key="1">
    <citation type="journal article" date="2022" name="Int. J. Mol. Sci.">
        <title>Draft Genome of Tanacetum Coccineum: Genomic Comparison of Closely Related Tanacetum-Family Plants.</title>
        <authorList>
            <person name="Yamashiro T."/>
            <person name="Shiraishi A."/>
            <person name="Nakayama K."/>
            <person name="Satake H."/>
        </authorList>
    </citation>
    <scope>NUCLEOTIDE SEQUENCE</scope>
</reference>
<dbReference type="Pfam" id="PF00078">
    <property type="entry name" value="RVT_1"/>
    <property type="match status" value="1"/>
</dbReference>
<dbReference type="PANTHER" id="PTHR33116">
    <property type="entry name" value="REVERSE TRANSCRIPTASE ZINC-BINDING DOMAIN-CONTAINING PROTEIN-RELATED-RELATED"/>
    <property type="match status" value="1"/>
</dbReference>
<dbReference type="EMBL" id="BQNB010013581">
    <property type="protein sequence ID" value="GJT17712.1"/>
    <property type="molecule type" value="Genomic_DNA"/>
</dbReference>
<keyword evidence="4" id="KW-1185">Reference proteome</keyword>
<dbReference type="PROSITE" id="PS50878">
    <property type="entry name" value="RT_POL"/>
    <property type="match status" value="1"/>
</dbReference>
<gene>
    <name evidence="3" type="ORF">Tco_0876418</name>
</gene>
<evidence type="ECO:0000256" key="1">
    <source>
        <dbReference type="ARBA" id="ARBA00006974"/>
    </source>
</evidence>
<dbReference type="InterPro" id="IPR000477">
    <property type="entry name" value="RT_dom"/>
</dbReference>
<name>A0ABQ5BV67_9ASTR</name>
<proteinExistence type="inferred from homology"/>
<feature type="domain" description="Reverse transcriptase" evidence="2">
    <location>
        <begin position="157"/>
        <end position="401"/>
    </location>
</feature>
<reference evidence="3" key="2">
    <citation type="submission" date="2022-01" db="EMBL/GenBank/DDBJ databases">
        <authorList>
            <person name="Yamashiro T."/>
            <person name="Shiraishi A."/>
            <person name="Satake H."/>
            <person name="Nakayama K."/>
        </authorList>
    </citation>
    <scope>NUCLEOTIDE SEQUENCE</scope>
</reference>
<keyword evidence="3" id="KW-0808">Transferase</keyword>
<dbReference type="Proteomes" id="UP001151760">
    <property type="component" value="Unassembled WGS sequence"/>
</dbReference>
<keyword evidence="3" id="KW-0548">Nucleotidyltransferase</keyword>
<dbReference type="Pfam" id="PF02519">
    <property type="entry name" value="Auxin_inducible"/>
    <property type="match status" value="1"/>
</dbReference>
<dbReference type="GO" id="GO:0003964">
    <property type="term" value="F:RNA-directed DNA polymerase activity"/>
    <property type="evidence" value="ECO:0007669"/>
    <property type="project" value="UniProtKB-KW"/>
</dbReference>
<comment type="caution">
    <text evidence="3">The sequence shown here is derived from an EMBL/GenBank/DDBJ whole genome shotgun (WGS) entry which is preliminary data.</text>
</comment>
<evidence type="ECO:0000313" key="4">
    <source>
        <dbReference type="Proteomes" id="UP001151760"/>
    </source>
</evidence>
<keyword evidence="3" id="KW-0695">RNA-directed DNA polymerase</keyword>
<comment type="similarity">
    <text evidence="1">Belongs to the ARG7 family.</text>
</comment>
<accession>A0ABQ5BV67</accession>